<feature type="signal peptide" evidence="2">
    <location>
        <begin position="1"/>
        <end position="24"/>
    </location>
</feature>
<dbReference type="Pfam" id="PF07833">
    <property type="entry name" value="Cu_amine_oxidN1"/>
    <property type="match status" value="1"/>
</dbReference>
<dbReference type="InterPro" id="IPR029058">
    <property type="entry name" value="AB_hydrolase_fold"/>
</dbReference>
<dbReference type="SUPFAM" id="SSF55383">
    <property type="entry name" value="Copper amine oxidase, domain N"/>
    <property type="match status" value="1"/>
</dbReference>
<dbReference type="Pfam" id="PF12146">
    <property type="entry name" value="Hydrolase_4"/>
    <property type="match status" value="1"/>
</dbReference>
<reference evidence="5 6" key="1">
    <citation type="submission" date="2021-03" db="EMBL/GenBank/DDBJ databases">
        <title>Genomic Encyclopedia of Type Strains, Phase IV (KMG-IV): sequencing the most valuable type-strain genomes for metagenomic binning, comparative biology and taxonomic classification.</title>
        <authorList>
            <person name="Goeker M."/>
        </authorList>
    </citation>
    <scope>NUCLEOTIDE SEQUENCE [LARGE SCALE GENOMIC DNA]</scope>
    <source>
        <strain evidence="5 6">DSM 26048</strain>
    </source>
</reference>
<name>A0ABS4IR46_9BACL</name>
<dbReference type="Proteomes" id="UP001519287">
    <property type="component" value="Unassembled WGS sequence"/>
</dbReference>
<dbReference type="InterPro" id="IPR012854">
    <property type="entry name" value="Cu_amine_oxidase-like_N"/>
</dbReference>
<comment type="caution">
    <text evidence="5">The sequence shown here is derived from an EMBL/GenBank/DDBJ whole genome shotgun (WGS) entry which is preliminary data.</text>
</comment>
<dbReference type="RefSeq" id="WP_209970805.1">
    <property type="nucleotide sequence ID" value="NZ_JAGGLB010000003.1"/>
</dbReference>
<protein>
    <submittedName>
        <fullName evidence="5">Dienelactone hydrolase</fullName>
    </submittedName>
</protein>
<evidence type="ECO:0000259" key="4">
    <source>
        <dbReference type="Pfam" id="PF12146"/>
    </source>
</evidence>
<evidence type="ECO:0000313" key="6">
    <source>
        <dbReference type="Proteomes" id="UP001519287"/>
    </source>
</evidence>
<evidence type="ECO:0000256" key="2">
    <source>
        <dbReference type="SAM" id="SignalP"/>
    </source>
</evidence>
<accession>A0ABS4IR46</accession>
<keyword evidence="2" id="KW-0732">Signal</keyword>
<dbReference type="PANTHER" id="PTHR43265">
    <property type="entry name" value="ESTERASE ESTD"/>
    <property type="match status" value="1"/>
</dbReference>
<evidence type="ECO:0000256" key="1">
    <source>
        <dbReference type="ARBA" id="ARBA00022801"/>
    </source>
</evidence>
<dbReference type="InterPro" id="IPR053145">
    <property type="entry name" value="AB_hydrolase_Est10"/>
</dbReference>
<keyword evidence="1 5" id="KW-0378">Hydrolase</keyword>
<keyword evidence="6" id="KW-1185">Reference proteome</keyword>
<dbReference type="SUPFAM" id="SSF53474">
    <property type="entry name" value="alpha/beta-Hydrolases"/>
    <property type="match status" value="1"/>
</dbReference>
<dbReference type="Gene3D" id="3.40.50.1820">
    <property type="entry name" value="alpha/beta hydrolase"/>
    <property type="match status" value="1"/>
</dbReference>
<dbReference type="InterPro" id="IPR036582">
    <property type="entry name" value="Mao_N_sf"/>
</dbReference>
<dbReference type="EMBL" id="JAGGLB010000003">
    <property type="protein sequence ID" value="MBP1990048.1"/>
    <property type="molecule type" value="Genomic_DNA"/>
</dbReference>
<gene>
    <name evidence="5" type="ORF">J2Z66_001646</name>
</gene>
<feature type="domain" description="Copper amine oxidase-like N-terminal" evidence="3">
    <location>
        <begin position="31"/>
        <end position="117"/>
    </location>
</feature>
<sequence>MKKTFKLLAATSLLAVTLAQPLQAAEKESTANTLVPLRQAVESIGASVEWDSKLMQAKVTRGSVQLIVTIGDQTASVNHTQVKMNEKAILENEKTIIPLTTIQEAFHVKIAWNDKEGIAIDSEDTPTLGSHFVHLLQTGQFEDAFAMMNKNLQQIMNPAFLQQYWQGNTAVYGIPDKLMMLEQESNPVHNNVSLGYATAQSLPFGIIVRFDSEGKIDDLFMPLTPAGNYQKPSYDNPDQYTEKEIVIGHGAKALPATLTLPKGEGPFPAVVLVHGSGPNDRDETIGSYKTFRDLAVGLAAQNIAVVRYEKQTREHTLQSGLNPSFTVKEETIDDSLAAVKALQGEQLIDAKRIFVLGHSQGGMLIPRIVDQDSEQTIAGSIIMAAPATPFEDVLLTQYKDILERTKQAGQPTEGIEQQIAMWEQQMKLLKDPQYSVTNIPKDFMMSNPVWWFDFSNYYGGEVAKKQEVPLLILQGDNDFQSKGENLQGWKDALNERKDVAYKLYPKLNHGFVEYDKPSTGEEYALPGNVPSYVIDDISEWLKKQQ</sequence>
<dbReference type="PANTHER" id="PTHR43265:SF1">
    <property type="entry name" value="ESTERASE ESTD"/>
    <property type="match status" value="1"/>
</dbReference>
<dbReference type="PROSITE" id="PS00708">
    <property type="entry name" value="PRO_ENDOPEP_SER"/>
    <property type="match status" value="1"/>
</dbReference>
<proteinExistence type="predicted"/>
<evidence type="ECO:0000313" key="5">
    <source>
        <dbReference type="EMBL" id="MBP1990048.1"/>
    </source>
</evidence>
<dbReference type="Gene3D" id="3.30.457.10">
    <property type="entry name" value="Copper amine oxidase-like, N-terminal domain"/>
    <property type="match status" value="1"/>
</dbReference>
<dbReference type="InterPro" id="IPR002471">
    <property type="entry name" value="Pept_S9_AS"/>
</dbReference>
<dbReference type="InterPro" id="IPR022742">
    <property type="entry name" value="Hydrolase_4"/>
</dbReference>
<organism evidence="5 6">
    <name type="scientific">Paenibacillus eucommiae</name>
    <dbReference type="NCBI Taxonomy" id="1355755"/>
    <lineage>
        <taxon>Bacteria</taxon>
        <taxon>Bacillati</taxon>
        <taxon>Bacillota</taxon>
        <taxon>Bacilli</taxon>
        <taxon>Bacillales</taxon>
        <taxon>Paenibacillaceae</taxon>
        <taxon>Paenibacillus</taxon>
    </lineage>
</organism>
<dbReference type="GO" id="GO:0016787">
    <property type="term" value="F:hydrolase activity"/>
    <property type="evidence" value="ECO:0007669"/>
    <property type="project" value="UniProtKB-KW"/>
</dbReference>
<feature type="chain" id="PRO_5047094040" evidence="2">
    <location>
        <begin position="25"/>
        <end position="545"/>
    </location>
</feature>
<feature type="domain" description="Serine aminopeptidase S33" evidence="4">
    <location>
        <begin position="269"/>
        <end position="511"/>
    </location>
</feature>
<evidence type="ECO:0000259" key="3">
    <source>
        <dbReference type="Pfam" id="PF07833"/>
    </source>
</evidence>